<evidence type="ECO:0000256" key="9">
    <source>
        <dbReference type="ARBA" id="ARBA00023237"/>
    </source>
</evidence>
<evidence type="ECO:0000313" key="16">
    <source>
        <dbReference type="Proteomes" id="UP000032668"/>
    </source>
</evidence>
<dbReference type="Proteomes" id="UP000032668">
    <property type="component" value="Unassembled WGS sequence"/>
</dbReference>
<keyword evidence="16" id="KW-1185">Reference proteome</keyword>
<feature type="signal peptide" evidence="12">
    <location>
        <begin position="1"/>
        <end position="37"/>
    </location>
</feature>
<evidence type="ECO:0000256" key="1">
    <source>
        <dbReference type="ARBA" id="ARBA00004571"/>
    </source>
</evidence>
<feature type="domain" description="TonB-dependent receptor plug" evidence="14">
    <location>
        <begin position="81"/>
        <end position="189"/>
    </location>
</feature>
<accession>A0A0D6PDA6</accession>
<dbReference type="InterPro" id="IPR039426">
    <property type="entry name" value="TonB-dep_rcpt-like"/>
</dbReference>
<dbReference type="SUPFAM" id="SSF56935">
    <property type="entry name" value="Porins"/>
    <property type="match status" value="1"/>
</dbReference>
<sequence length="792" mass="85750">MSGLWGFRARTALRGMCSMRSLYVGLAGFMIAPAALAQSASTPVNLDLGSVLATGTNNPTNLINTPGTAPYEAPSTTPLHSGQPTSVVSKHTVDNLLTGTSSYADAARLTPSVSNINPNGPGLSETTGPTIRGFQDGQYNVTFDGIPFGDSNDFTHHSTSFFASSMIGQTIVDRGPGQAETVGDATFGGTISLRTINPSPQRKLTINSSYGSYNTSDNSIRVDTGAIPALNGASGVFMVEHMQSDGALTNATQQRTNFFGKVVIPLSTSTTLTLMSDYNQLYQNQPMGATLSQMSALGWNYAYSSDPNSQAYWRYNNDHITTDMEYADLQSALGDGFLYDGKIYTYGYYHHGMNGDDPNDTTADGVTQAVASGAVPNEVVLTPGGTAVPGIPGQTMMMDYRSVGTIQRLQKDFNWGDLKTGFWFDHQVNTRQQAEVSLTNGNVPNYDPLDANGGQVTPTNNNGAIDRLQYNQLYTFQPYGQVDWHVTRKLTLSGGLKWAYFRRAMDAPVNQKTETATGYTKNYQKLLPSFDAKYAFTPNLSAYFQAAEGFLAPNLNTFYTTALNSESVQPESTINFQTGFAYQTRHWSVGGDIYNIHFQNYIDHKKVTVNNTKETIYYNNGGVIYRGIEGELAYTFNNGVTLFGNAGYNQAFQTSTNIKITNAPQGTANLGAIYNHNGIYAAVLDQWTGGQYSGNNGVNIANGQKEGSAASGTSPGGWYDPYNVVNITLAYTFNHDNPNKEPIKVKLNLNNVTNQKQIIFDNGTNNAGDLLYYRLTGFAAFASVSVPIGFGS</sequence>
<keyword evidence="5 12" id="KW-0732">Signal</keyword>
<evidence type="ECO:0000256" key="5">
    <source>
        <dbReference type="ARBA" id="ARBA00022729"/>
    </source>
</evidence>
<proteinExistence type="inferred from homology"/>
<name>A0A0D6PDA6_9PROT</name>
<dbReference type="EMBL" id="BANC01000025">
    <property type="protein sequence ID" value="GAN79637.1"/>
    <property type="molecule type" value="Genomic_DNA"/>
</dbReference>
<reference evidence="15 16" key="1">
    <citation type="submission" date="2012-11" db="EMBL/GenBank/DDBJ databases">
        <title>Whole genome sequence of Acidocella aminolytica 101 = DSM 11237.</title>
        <authorList>
            <person name="Azuma Y."/>
            <person name="Higashiura N."/>
            <person name="Hirakawa H."/>
            <person name="Matsushita K."/>
        </authorList>
    </citation>
    <scope>NUCLEOTIDE SEQUENCE [LARGE SCALE GENOMIC DNA]</scope>
    <source>
        <strain evidence="16">101 / DSM 11237</strain>
    </source>
</reference>
<evidence type="ECO:0000256" key="12">
    <source>
        <dbReference type="SAM" id="SignalP"/>
    </source>
</evidence>
<dbReference type="GO" id="GO:0015344">
    <property type="term" value="F:siderophore uptake transmembrane transporter activity"/>
    <property type="evidence" value="ECO:0007669"/>
    <property type="project" value="TreeGrafter"/>
</dbReference>
<evidence type="ECO:0000256" key="6">
    <source>
        <dbReference type="ARBA" id="ARBA00023077"/>
    </source>
</evidence>
<keyword evidence="3 10" id="KW-1134">Transmembrane beta strand</keyword>
<dbReference type="InterPro" id="IPR012910">
    <property type="entry name" value="Plug_dom"/>
</dbReference>
<evidence type="ECO:0000256" key="2">
    <source>
        <dbReference type="ARBA" id="ARBA00022448"/>
    </source>
</evidence>
<keyword evidence="2 10" id="KW-0813">Transport</keyword>
<comment type="caution">
    <text evidence="15">The sequence shown here is derived from an EMBL/GenBank/DDBJ whole genome shotgun (WGS) entry which is preliminary data.</text>
</comment>
<organism evidence="15 16">
    <name type="scientific">Acidocella aminolytica 101 = DSM 11237</name>
    <dbReference type="NCBI Taxonomy" id="1120923"/>
    <lineage>
        <taxon>Bacteria</taxon>
        <taxon>Pseudomonadati</taxon>
        <taxon>Pseudomonadota</taxon>
        <taxon>Alphaproteobacteria</taxon>
        <taxon>Acetobacterales</taxon>
        <taxon>Acidocellaceae</taxon>
        <taxon>Acidocella</taxon>
    </lineage>
</organism>
<dbReference type="STRING" id="1120923.SAMN02746095_01987"/>
<evidence type="ECO:0000259" key="13">
    <source>
        <dbReference type="Pfam" id="PF00593"/>
    </source>
</evidence>
<dbReference type="PROSITE" id="PS52016">
    <property type="entry name" value="TONB_DEPENDENT_REC_3"/>
    <property type="match status" value="1"/>
</dbReference>
<keyword evidence="4 10" id="KW-0812">Transmembrane</keyword>
<feature type="domain" description="TonB-dependent receptor-like beta-barrel" evidence="13">
    <location>
        <begin position="267"/>
        <end position="752"/>
    </location>
</feature>
<keyword evidence="8 15" id="KW-0675">Receptor</keyword>
<dbReference type="GO" id="GO:0009279">
    <property type="term" value="C:cell outer membrane"/>
    <property type="evidence" value="ECO:0007669"/>
    <property type="project" value="UniProtKB-SubCell"/>
</dbReference>
<evidence type="ECO:0000256" key="7">
    <source>
        <dbReference type="ARBA" id="ARBA00023136"/>
    </source>
</evidence>
<keyword evidence="9 10" id="KW-0998">Cell outer membrane</keyword>
<evidence type="ECO:0000256" key="4">
    <source>
        <dbReference type="ARBA" id="ARBA00022692"/>
    </source>
</evidence>
<evidence type="ECO:0000256" key="3">
    <source>
        <dbReference type="ARBA" id="ARBA00022452"/>
    </source>
</evidence>
<keyword evidence="6 11" id="KW-0798">TonB box</keyword>
<feature type="chain" id="PRO_5010179262" evidence="12">
    <location>
        <begin position="38"/>
        <end position="792"/>
    </location>
</feature>
<dbReference type="InterPro" id="IPR037066">
    <property type="entry name" value="Plug_dom_sf"/>
</dbReference>
<evidence type="ECO:0000256" key="10">
    <source>
        <dbReference type="PROSITE-ProRule" id="PRU01360"/>
    </source>
</evidence>
<keyword evidence="7 10" id="KW-0472">Membrane</keyword>
<dbReference type="Gene3D" id="2.170.130.10">
    <property type="entry name" value="TonB-dependent receptor, plug domain"/>
    <property type="match status" value="1"/>
</dbReference>
<dbReference type="PANTHER" id="PTHR30069:SF29">
    <property type="entry name" value="HEMOGLOBIN AND HEMOGLOBIN-HAPTOGLOBIN-BINDING PROTEIN 1-RELATED"/>
    <property type="match status" value="1"/>
</dbReference>
<comment type="similarity">
    <text evidence="10 11">Belongs to the TonB-dependent receptor family.</text>
</comment>
<dbReference type="OrthoDB" id="9760494at2"/>
<dbReference type="Pfam" id="PF00593">
    <property type="entry name" value="TonB_dep_Rec_b-barrel"/>
    <property type="match status" value="1"/>
</dbReference>
<dbReference type="AlphaFoldDB" id="A0A0D6PDA6"/>
<dbReference type="PANTHER" id="PTHR30069">
    <property type="entry name" value="TONB-DEPENDENT OUTER MEMBRANE RECEPTOR"/>
    <property type="match status" value="1"/>
</dbReference>
<dbReference type="InterPro" id="IPR036942">
    <property type="entry name" value="Beta-barrel_TonB_sf"/>
</dbReference>
<dbReference type="RefSeq" id="WP_048878079.1">
    <property type="nucleotide sequence ID" value="NZ_BANC01000025.1"/>
</dbReference>
<dbReference type="GO" id="GO:0044718">
    <property type="term" value="P:siderophore transmembrane transport"/>
    <property type="evidence" value="ECO:0007669"/>
    <property type="project" value="TreeGrafter"/>
</dbReference>
<dbReference type="Gene3D" id="2.40.170.20">
    <property type="entry name" value="TonB-dependent receptor, beta-barrel domain"/>
    <property type="match status" value="1"/>
</dbReference>
<protein>
    <submittedName>
        <fullName evidence="15">TonB-dependent outer membrane receptor</fullName>
    </submittedName>
</protein>
<dbReference type="InterPro" id="IPR000531">
    <property type="entry name" value="Beta-barrel_TonB"/>
</dbReference>
<evidence type="ECO:0000256" key="8">
    <source>
        <dbReference type="ARBA" id="ARBA00023170"/>
    </source>
</evidence>
<comment type="subcellular location">
    <subcellularLocation>
        <location evidence="1 10">Cell outer membrane</location>
        <topology evidence="1 10">Multi-pass membrane protein</topology>
    </subcellularLocation>
</comment>
<evidence type="ECO:0000259" key="14">
    <source>
        <dbReference type="Pfam" id="PF07715"/>
    </source>
</evidence>
<evidence type="ECO:0000256" key="11">
    <source>
        <dbReference type="RuleBase" id="RU003357"/>
    </source>
</evidence>
<gene>
    <name evidence="15" type="ORF">Aam_025_025</name>
</gene>
<evidence type="ECO:0000313" key="15">
    <source>
        <dbReference type="EMBL" id="GAN79637.1"/>
    </source>
</evidence>
<dbReference type="Pfam" id="PF07715">
    <property type="entry name" value="Plug"/>
    <property type="match status" value="1"/>
</dbReference>